<evidence type="ECO:0000256" key="2">
    <source>
        <dbReference type="ARBA" id="ARBA00022771"/>
    </source>
</evidence>
<gene>
    <name evidence="6" type="ORF">BDQ12DRAFT_666141</name>
</gene>
<dbReference type="STRING" id="68775.A0A5C3LYV2"/>
<dbReference type="EMBL" id="ML213603">
    <property type="protein sequence ID" value="TFK38409.1"/>
    <property type="molecule type" value="Genomic_DNA"/>
</dbReference>
<dbReference type="AlphaFoldDB" id="A0A5C3LYV2"/>
<evidence type="ECO:0000256" key="1">
    <source>
        <dbReference type="ARBA" id="ARBA00022723"/>
    </source>
</evidence>
<keyword evidence="7" id="KW-1185">Reference proteome</keyword>
<keyword evidence="1" id="KW-0479">Metal-binding</keyword>
<evidence type="ECO:0000259" key="5">
    <source>
        <dbReference type="PROSITE" id="PS50865"/>
    </source>
</evidence>
<proteinExistence type="predicted"/>
<reference evidence="6 7" key="1">
    <citation type="journal article" date="2019" name="Nat. Ecol. Evol.">
        <title>Megaphylogeny resolves global patterns of mushroom evolution.</title>
        <authorList>
            <person name="Varga T."/>
            <person name="Krizsan K."/>
            <person name="Foldi C."/>
            <person name="Dima B."/>
            <person name="Sanchez-Garcia M."/>
            <person name="Sanchez-Ramirez S."/>
            <person name="Szollosi G.J."/>
            <person name="Szarkandi J.G."/>
            <person name="Papp V."/>
            <person name="Albert L."/>
            <person name="Andreopoulos W."/>
            <person name="Angelini C."/>
            <person name="Antonin V."/>
            <person name="Barry K.W."/>
            <person name="Bougher N.L."/>
            <person name="Buchanan P."/>
            <person name="Buyck B."/>
            <person name="Bense V."/>
            <person name="Catcheside P."/>
            <person name="Chovatia M."/>
            <person name="Cooper J."/>
            <person name="Damon W."/>
            <person name="Desjardin D."/>
            <person name="Finy P."/>
            <person name="Geml J."/>
            <person name="Haridas S."/>
            <person name="Hughes K."/>
            <person name="Justo A."/>
            <person name="Karasinski D."/>
            <person name="Kautmanova I."/>
            <person name="Kiss B."/>
            <person name="Kocsube S."/>
            <person name="Kotiranta H."/>
            <person name="LaButti K.M."/>
            <person name="Lechner B.E."/>
            <person name="Liimatainen K."/>
            <person name="Lipzen A."/>
            <person name="Lukacs Z."/>
            <person name="Mihaltcheva S."/>
            <person name="Morgado L.N."/>
            <person name="Niskanen T."/>
            <person name="Noordeloos M.E."/>
            <person name="Ohm R.A."/>
            <person name="Ortiz-Santana B."/>
            <person name="Ovrebo C."/>
            <person name="Racz N."/>
            <person name="Riley R."/>
            <person name="Savchenko A."/>
            <person name="Shiryaev A."/>
            <person name="Soop K."/>
            <person name="Spirin V."/>
            <person name="Szebenyi C."/>
            <person name="Tomsovsky M."/>
            <person name="Tulloss R.E."/>
            <person name="Uehling J."/>
            <person name="Grigoriev I.V."/>
            <person name="Vagvolgyi C."/>
            <person name="Papp T."/>
            <person name="Martin F.M."/>
            <person name="Miettinen O."/>
            <person name="Hibbett D.S."/>
            <person name="Nagy L.G."/>
        </authorList>
    </citation>
    <scope>NUCLEOTIDE SEQUENCE [LARGE SCALE GENOMIC DNA]</scope>
    <source>
        <strain evidence="6 7">CBS 166.37</strain>
    </source>
</reference>
<dbReference type="PROSITE" id="PS50865">
    <property type="entry name" value="ZF_MYND_2"/>
    <property type="match status" value="1"/>
</dbReference>
<dbReference type="OrthoDB" id="265717at2759"/>
<dbReference type="SUPFAM" id="SSF144232">
    <property type="entry name" value="HIT/MYND zinc finger-like"/>
    <property type="match status" value="1"/>
</dbReference>
<keyword evidence="2 4" id="KW-0863">Zinc-finger</keyword>
<organism evidence="6 7">
    <name type="scientific">Crucibulum laeve</name>
    <dbReference type="NCBI Taxonomy" id="68775"/>
    <lineage>
        <taxon>Eukaryota</taxon>
        <taxon>Fungi</taxon>
        <taxon>Dikarya</taxon>
        <taxon>Basidiomycota</taxon>
        <taxon>Agaricomycotina</taxon>
        <taxon>Agaricomycetes</taxon>
        <taxon>Agaricomycetidae</taxon>
        <taxon>Agaricales</taxon>
        <taxon>Agaricineae</taxon>
        <taxon>Nidulariaceae</taxon>
        <taxon>Crucibulum</taxon>
    </lineage>
</organism>
<dbReference type="Proteomes" id="UP000308652">
    <property type="component" value="Unassembled WGS sequence"/>
</dbReference>
<evidence type="ECO:0000313" key="6">
    <source>
        <dbReference type="EMBL" id="TFK38409.1"/>
    </source>
</evidence>
<dbReference type="GO" id="GO:0008270">
    <property type="term" value="F:zinc ion binding"/>
    <property type="evidence" value="ECO:0007669"/>
    <property type="project" value="UniProtKB-KW"/>
</dbReference>
<accession>A0A5C3LYV2</accession>
<dbReference type="Gene3D" id="6.10.140.2220">
    <property type="match status" value="1"/>
</dbReference>
<dbReference type="InterPro" id="IPR002893">
    <property type="entry name" value="Znf_MYND"/>
</dbReference>
<sequence length="190" mass="22214">MQYTINLHDRSHFPAFLDLPGEYSIDEDYYEVEGGFLRPRKHWCFLAEISEYVPWPVRPMYNVKDANGQVLLVAFHLEDRSLFPKIISDFKIGYTIAFMNEEGHRFMDGQIGVRVEKISDSLNGVNPSTMCPVCDNPAGLRCSRCTLNYCGKECQLKDWKQGHKLDCVTRQQIIEWGKFDWNVYDRVRSF</sequence>
<evidence type="ECO:0000256" key="3">
    <source>
        <dbReference type="ARBA" id="ARBA00022833"/>
    </source>
</evidence>
<evidence type="ECO:0000256" key="4">
    <source>
        <dbReference type="PROSITE-ProRule" id="PRU00134"/>
    </source>
</evidence>
<dbReference type="Pfam" id="PF01753">
    <property type="entry name" value="zf-MYND"/>
    <property type="match status" value="1"/>
</dbReference>
<keyword evidence="3" id="KW-0862">Zinc</keyword>
<protein>
    <recommendedName>
        <fullName evidence="5">MYND-type domain-containing protein</fullName>
    </recommendedName>
</protein>
<evidence type="ECO:0000313" key="7">
    <source>
        <dbReference type="Proteomes" id="UP000308652"/>
    </source>
</evidence>
<name>A0A5C3LYV2_9AGAR</name>
<feature type="domain" description="MYND-type" evidence="5">
    <location>
        <begin position="131"/>
        <end position="167"/>
    </location>
</feature>